<reference evidence="3" key="1">
    <citation type="submission" date="2017-09" db="EMBL/GenBank/DDBJ databases">
        <authorList>
            <person name="Palmer M."/>
            <person name="Steenkamp E.T."/>
            <person name="Coetzee M.P."/>
            <person name="Avontuur J.R."/>
            <person name="Van Zyl E."/>
            <person name="Chan W.-Y."/>
            <person name="Blom J."/>
            <person name="Venter S.N."/>
        </authorList>
    </citation>
    <scope>NUCLEOTIDE SEQUENCE [LARGE SCALE GENOMIC DNA]</scope>
    <source>
        <strain evidence="3">QC88-366</strain>
    </source>
</reference>
<sequence>MKFYGKAALIMALFTLAACQHGQKNRATAAVTDPDADRCGASAYQNYVGQPLSALSKLHFEHPVRAIPYHSAVTMDFNLNRLNFLGDKDNVITRVYCG</sequence>
<organism evidence="2 3">
    <name type="scientific">Mixta theicola</name>
    <dbReference type="NCBI Taxonomy" id="1458355"/>
    <lineage>
        <taxon>Bacteria</taxon>
        <taxon>Pseudomonadati</taxon>
        <taxon>Pseudomonadota</taxon>
        <taxon>Gammaproteobacteria</taxon>
        <taxon>Enterobacterales</taxon>
        <taxon>Erwiniaceae</taxon>
        <taxon>Mixta</taxon>
    </lineage>
</organism>
<dbReference type="EMBL" id="NWUO01000003">
    <property type="protein sequence ID" value="PNS12655.1"/>
    <property type="molecule type" value="Genomic_DNA"/>
</dbReference>
<dbReference type="RefSeq" id="WP_103058893.1">
    <property type="nucleotide sequence ID" value="NZ_BSOF01000028.1"/>
</dbReference>
<feature type="chain" id="PRO_5014443981" evidence="1">
    <location>
        <begin position="18"/>
        <end position="98"/>
    </location>
</feature>
<dbReference type="OrthoDB" id="6542851at2"/>
<dbReference type="AlphaFoldDB" id="A0A2K1QCA5"/>
<dbReference type="Gene3D" id="3.30.10.10">
    <property type="entry name" value="Trypsin Inhibitor V, subunit A"/>
    <property type="match status" value="1"/>
</dbReference>
<keyword evidence="3" id="KW-1185">Reference proteome</keyword>
<dbReference type="PROSITE" id="PS51257">
    <property type="entry name" value="PROKAR_LIPOPROTEIN"/>
    <property type="match status" value="1"/>
</dbReference>
<evidence type="ECO:0000256" key="1">
    <source>
        <dbReference type="SAM" id="SignalP"/>
    </source>
</evidence>
<evidence type="ECO:0000313" key="2">
    <source>
        <dbReference type="EMBL" id="PNS12655.1"/>
    </source>
</evidence>
<comment type="caution">
    <text evidence="2">The sequence shown here is derived from an EMBL/GenBank/DDBJ whole genome shotgun (WGS) entry which is preliminary data.</text>
</comment>
<proteinExistence type="predicted"/>
<accession>A0A2K1QCA5</accession>
<dbReference type="Proteomes" id="UP000236345">
    <property type="component" value="Unassembled WGS sequence"/>
</dbReference>
<keyword evidence="1" id="KW-0732">Signal</keyword>
<name>A0A2K1QCA5_9GAMM</name>
<dbReference type="Pfam" id="PF11720">
    <property type="entry name" value="Inhibitor_I78"/>
    <property type="match status" value="1"/>
</dbReference>
<dbReference type="InterPro" id="IPR021719">
    <property type="entry name" value="Prot_inh_I78"/>
</dbReference>
<feature type="signal peptide" evidence="1">
    <location>
        <begin position="1"/>
        <end position="17"/>
    </location>
</feature>
<protein>
    <submittedName>
        <fullName evidence="2">Peptidase inhibitor I78 family protein</fullName>
    </submittedName>
</protein>
<evidence type="ECO:0000313" key="3">
    <source>
        <dbReference type="Proteomes" id="UP000236345"/>
    </source>
</evidence>
<gene>
    <name evidence="2" type="ORF">COO59_05910</name>
</gene>